<dbReference type="InterPro" id="IPR050976">
    <property type="entry name" value="Snaclec"/>
</dbReference>
<feature type="non-terminal residue" evidence="5">
    <location>
        <position position="1"/>
    </location>
</feature>
<gene>
    <name evidence="5" type="ORF">PFISCL1PPCAC_20867</name>
</gene>
<feature type="domain" description="CUB" evidence="3">
    <location>
        <begin position="173"/>
        <end position="282"/>
    </location>
</feature>
<dbReference type="CDD" id="cd00037">
    <property type="entry name" value="CLECT"/>
    <property type="match status" value="1"/>
</dbReference>
<evidence type="ECO:0000259" key="4">
    <source>
        <dbReference type="PROSITE" id="PS50041"/>
    </source>
</evidence>
<keyword evidence="6" id="KW-1185">Reference proteome</keyword>
<dbReference type="InterPro" id="IPR016187">
    <property type="entry name" value="CTDL_fold"/>
</dbReference>
<dbReference type="PANTHER" id="PTHR22991">
    <property type="entry name" value="PROTEIN CBG13490"/>
    <property type="match status" value="1"/>
</dbReference>
<evidence type="ECO:0000256" key="2">
    <source>
        <dbReference type="PROSITE-ProRule" id="PRU00059"/>
    </source>
</evidence>
<comment type="caution">
    <text evidence="2">Lacks conserved residue(s) required for the propagation of feature annotation.</text>
</comment>
<comment type="caution">
    <text evidence="5">The sequence shown here is derived from an EMBL/GenBank/DDBJ whole genome shotgun (WGS) entry which is preliminary data.</text>
</comment>
<dbReference type="AlphaFoldDB" id="A0AAV5WCZ4"/>
<evidence type="ECO:0000313" key="5">
    <source>
        <dbReference type="EMBL" id="GMT29570.1"/>
    </source>
</evidence>
<dbReference type="InterPro" id="IPR035914">
    <property type="entry name" value="Sperma_CUB_dom_sf"/>
</dbReference>
<organism evidence="5 6">
    <name type="scientific">Pristionchus fissidentatus</name>
    <dbReference type="NCBI Taxonomy" id="1538716"/>
    <lineage>
        <taxon>Eukaryota</taxon>
        <taxon>Metazoa</taxon>
        <taxon>Ecdysozoa</taxon>
        <taxon>Nematoda</taxon>
        <taxon>Chromadorea</taxon>
        <taxon>Rhabditida</taxon>
        <taxon>Rhabditina</taxon>
        <taxon>Diplogasteromorpha</taxon>
        <taxon>Diplogasteroidea</taxon>
        <taxon>Neodiplogasteridae</taxon>
        <taxon>Pristionchus</taxon>
    </lineage>
</organism>
<evidence type="ECO:0000259" key="3">
    <source>
        <dbReference type="PROSITE" id="PS01180"/>
    </source>
</evidence>
<name>A0AAV5WCZ4_9BILA</name>
<evidence type="ECO:0008006" key="7">
    <source>
        <dbReference type="Google" id="ProtNLM"/>
    </source>
</evidence>
<evidence type="ECO:0000313" key="6">
    <source>
        <dbReference type="Proteomes" id="UP001432322"/>
    </source>
</evidence>
<evidence type="ECO:0000256" key="1">
    <source>
        <dbReference type="ARBA" id="ARBA00023157"/>
    </source>
</evidence>
<dbReference type="Pfam" id="PF00059">
    <property type="entry name" value="Lectin_C"/>
    <property type="match status" value="1"/>
</dbReference>
<accession>A0AAV5WCZ4</accession>
<dbReference type="EMBL" id="BTSY01000005">
    <property type="protein sequence ID" value="GMT29570.1"/>
    <property type="molecule type" value="Genomic_DNA"/>
</dbReference>
<reference evidence="5" key="1">
    <citation type="submission" date="2023-10" db="EMBL/GenBank/DDBJ databases">
        <title>Genome assembly of Pristionchus species.</title>
        <authorList>
            <person name="Yoshida K."/>
            <person name="Sommer R.J."/>
        </authorList>
    </citation>
    <scope>NUCLEOTIDE SEQUENCE</scope>
    <source>
        <strain evidence="5">RS5133</strain>
    </source>
</reference>
<dbReference type="Gene3D" id="2.60.120.290">
    <property type="entry name" value="Spermadhesin, CUB domain"/>
    <property type="match status" value="1"/>
</dbReference>
<keyword evidence="1" id="KW-1015">Disulfide bond</keyword>
<dbReference type="Gene3D" id="3.10.100.10">
    <property type="entry name" value="Mannose-Binding Protein A, subunit A"/>
    <property type="match status" value="1"/>
</dbReference>
<sequence length="282" mass="30923">RCGPRTGCYLCRMKAKTIDCDKDETEYKGGCVSVYSTPVNQETAENSCPGGGNLVSIHSDEENSFYQKLASDAGITGSVYIGGVQNTSDKTYPNVISHISRAISGFPQPMFGSCVQMMLSTEFGTLGQWTNIDCITRLPYICFRDGRIASTTTTVPPQPSTTTEIHQMADENCPPVQYFTKPGEIYSPNFPFSIPSFSQKCEYVMATDPGTAHVKFPVYDCQSGATLTVYDGLDSEEPLVRFTSTPPDPNRFFAASYNVIKLVFETIDHPPPVGKGWEAVLM</sequence>
<dbReference type="PROSITE" id="PS50041">
    <property type="entry name" value="C_TYPE_LECTIN_2"/>
    <property type="match status" value="1"/>
</dbReference>
<dbReference type="Proteomes" id="UP001432322">
    <property type="component" value="Unassembled WGS sequence"/>
</dbReference>
<dbReference type="InterPro" id="IPR016186">
    <property type="entry name" value="C-type_lectin-like/link_sf"/>
</dbReference>
<dbReference type="PROSITE" id="PS01180">
    <property type="entry name" value="CUB"/>
    <property type="match status" value="1"/>
</dbReference>
<dbReference type="PANTHER" id="PTHR22991:SF41">
    <property type="entry name" value="CUB DOMAIN-CONTAINING PROTEIN-RELATED"/>
    <property type="match status" value="1"/>
</dbReference>
<protein>
    <recommendedName>
        <fullName evidence="7">CUB domain-containing protein</fullName>
    </recommendedName>
</protein>
<feature type="domain" description="C-type lectin" evidence="4">
    <location>
        <begin position="27"/>
        <end position="143"/>
    </location>
</feature>
<dbReference type="SUPFAM" id="SSF56436">
    <property type="entry name" value="C-type lectin-like"/>
    <property type="match status" value="1"/>
</dbReference>
<proteinExistence type="predicted"/>
<dbReference type="SMART" id="SM00034">
    <property type="entry name" value="CLECT"/>
    <property type="match status" value="1"/>
</dbReference>
<dbReference type="InterPro" id="IPR001304">
    <property type="entry name" value="C-type_lectin-like"/>
</dbReference>
<dbReference type="InterPro" id="IPR000859">
    <property type="entry name" value="CUB_dom"/>
</dbReference>
<dbReference type="SUPFAM" id="SSF49854">
    <property type="entry name" value="Spermadhesin, CUB domain"/>
    <property type="match status" value="1"/>
</dbReference>